<keyword evidence="2" id="KW-0378">Hydrolase</keyword>
<sequence>MERKWYALLVETESYAPGPQYLNWTTELRPELDERHISYALAPERGTRLAAQAYVDQHPHLVKLYLGSNRHHLIRGQGGRCWYCGRTLNTTRSGLEDSAELEHQTPRSRDLPESYASSNLVVSCRTCNNPAGDGKGDRTLEEYRAHLLQRRHPGKAHLFFYGEWLRFVTLAASGQLGRSALSRIAFNSFLHPQRALAFTPELLWAALKGEKQ</sequence>
<dbReference type="Gene3D" id="1.10.30.50">
    <property type="match status" value="1"/>
</dbReference>
<dbReference type="EMBL" id="FNZA01000025">
    <property type="protein sequence ID" value="SEJ86446.1"/>
    <property type="molecule type" value="Genomic_DNA"/>
</dbReference>
<protein>
    <submittedName>
        <fullName evidence="2">HNH endonuclease</fullName>
    </submittedName>
</protein>
<keyword evidence="2" id="KW-0540">Nuclease</keyword>
<dbReference type="Proteomes" id="UP000199223">
    <property type="component" value="Unassembled WGS sequence"/>
</dbReference>
<proteinExistence type="predicted"/>
<dbReference type="STRING" id="856736.SAMN04488058_1257"/>
<reference evidence="3" key="1">
    <citation type="submission" date="2016-10" db="EMBL/GenBank/DDBJ databases">
        <authorList>
            <person name="Varghese N."/>
            <person name="Submissions S."/>
        </authorList>
    </citation>
    <scope>NUCLEOTIDE SEQUENCE [LARGE SCALE GENOMIC DNA]</scope>
    <source>
        <strain evidence="3">CGMCC 1.10218</strain>
    </source>
</reference>
<dbReference type="InterPro" id="IPR002711">
    <property type="entry name" value="HNH"/>
</dbReference>
<dbReference type="GO" id="GO:0008270">
    <property type="term" value="F:zinc ion binding"/>
    <property type="evidence" value="ECO:0007669"/>
    <property type="project" value="InterPro"/>
</dbReference>
<organism evidence="2 3">
    <name type="scientific">Deinococcus reticulitermitis</name>
    <dbReference type="NCBI Taxonomy" id="856736"/>
    <lineage>
        <taxon>Bacteria</taxon>
        <taxon>Thermotogati</taxon>
        <taxon>Deinococcota</taxon>
        <taxon>Deinococci</taxon>
        <taxon>Deinococcales</taxon>
        <taxon>Deinococcaceae</taxon>
        <taxon>Deinococcus</taxon>
    </lineage>
</organism>
<dbReference type="SMART" id="SM00507">
    <property type="entry name" value="HNHc"/>
    <property type="match status" value="1"/>
</dbReference>
<dbReference type="GO" id="GO:0004519">
    <property type="term" value="F:endonuclease activity"/>
    <property type="evidence" value="ECO:0007669"/>
    <property type="project" value="UniProtKB-KW"/>
</dbReference>
<keyword evidence="3" id="KW-1185">Reference proteome</keyword>
<evidence type="ECO:0000313" key="2">
    <source>
        <dbReference type="EMBL" id="SEJ86446.1"/>
    </source>
</evidence>
<evidence type="ECO:0000259" key="1">
    <source>
        <dbReference type="SMART" id="SM00507"/>
    </source>
</evidence>
<dbReference type="GO" id="GO:0003676">
    <property type="term" value="F:nucleic acid binding"/>
    <property type="evidence" value="ECO:0007669"/>
    <property type="project" value="InterPro"/>
</dbReference>
<keyword evidence="2" id="KW-0255">Endonuclease</keyword>
<evidence type="ECO:0000313" key="3">
    <source>
        <dbReference type="Proteomes" id="UP000199223"/>
    </source>
</evidence>
<name>A0A1H7CAH4_9DEIO</name>
<dbReference type="Pfam" id="PF01844">
    <property type="entry name" value="HNH"/>
    <property type="match status" value="1"/>
</dbReference>
<dbReference type="AlphaFoldDB" id="A0A1H7CAH4"/>
<feature type="domain" description="HNH nuclease" evidence="1">
    <location>
        <begin position="67"/>
        <end position="129"/>
    </location>
</feature>
<gene>
    <name evidence="2" type="ORF">SAMN04488058_1257</name>
</gene>
<accession>A0A1H7CAH4</accession>
<dbReference type="InterPro" id="IPR003615">
    <property type="entry name" value="HNH_nuc"/>
</dbReference>